<dbReference type="Proteomes" id="UP001055303">
    <property type="component" value="Unassembled WGS sequence"/>
</dbReference>
<evidence type="ECO:0000313" key="2">
    <source>
        <dbReference type="EMBL" id="GJD55244.1"/>
    </source>
</evidence>
<dbReference type="RefSeq" id="WP_186383735.1">
    <property type="nucleotide sequence ID" value="NZ_BPQI01000022.1"/>
</dbReference>
<dbReference type="InterPro" id="IPR046668">
    <property type="entry name" value="DUF6538"/>
</dbReference>
<evidence type="ECO:0000259" key="1">
    <source>
        <dbReference type="Pfam" id="PF20172"/>
    </source>
</evidence>
<protein>
    <recommendedName>
        <fullName evidence="1">DUF6538 domain-containing protein</fullName>
    </recommendedName>
</protein>
<accession>A0A564FTY3</accession>
<reference evidence="2" key="3">
    <citation type="submission" date="2021-08" db="EMBL/GenBank/DDBJ databases">
        <authorList>
            <person name="Tani A."/>
            <person name="Ola A."/>
            <person name="Ogura Y."/>
            <person name="Katsura K."/>
            <person name="Hayashi T."/>
        </authorList>
    </citation>
    <scope>NUCLEOTIDE SEQUENCE</scope>
    <source>
        <strain evidence="2">DSM 22415</strain>
    </source>
</reference>
<evidence type="ECO:0000313" key="4">
    <source>
        <dbReference type="Proteomes" id="UP000401717"/>
    </source>
</evidence>
<proteinExistence type="predicted"/>
<gene>
    <name evidence="2" type="ORF">IFDJLNFL_1128</name>
    <name evidence="3" type="ORF">MTDSW087_01005</name>
</gene>
<reference evidence="2" key="2">
    <citation type="journal article" date="2021" name="Front. Microbiol.">
        <title>Comprehensive Comparative Genomics and Phenotyping of Methylobacterium Species.</title>
        <authorList>
            <person name="Alessa O."/>
            <person name="Ogura Y."/>
            <person name="Fujitani Y."/>
            <person name="Takami H."/>
            <person name="Hayashi T."/>
            <person name="Sahin N."/>
            <person name="Tani A."/>
        </authorList>
    </citation>
    <scope>NUCLEOTIDE SEQUENCE</scope>
    <source>
        <strain evidence="2">DSM 22415</strain>
    </source>
</reference>
<organism evidence="3 4">
    <name type="scientific">Methylobacterium dankookense</name>
    <dbReference type="NCBI Taxonomy" id="560405"/>
    <lineage>
        <taxon>Bacteria</taxon>
        <taxon>Pseudomonadati</taxon>
        <taxon>Pseudomonadota</taxon>
        <taxon>Alphaproteobacteria</taxon>
        <taxon>Hyphomicrobiales</taxon>
        <taxon>Methylobacteriaceae</taxon>
        <taxon>Methylobacterium</taxon>
    </lineage>
</organism>
<reference evidence="3 4" key="1">
    <citation type="submission" date="2019-06" db="EMBL/GenBank/DDBJ databases">
        <authorList>
            <person name="Rodrigo-Torres L."/>
            <person name="Arahal R. D."/>
            <person name="Lucena T."/>
        </authorList>
    </citation>
    <scope>NUCLEOTIDE SEQUENCE [LARGE SCALE GENOMIC DNA]</scope>
    <source>
        <strain evidence="3 4">SW08-7</strain>
    </source>
</reference>
<evidence type="ECO:0000313" key="5">
    <source>
        <dbReference type="Proteomes" id="UP001055303"/>
    </source>
</evidence>
<dbReference type="AlphaFoldDB" id="A0A564FTY3"/>
<keyword evidence="5" id="KW-1185">Reference proteome</keyword>
<dbReference type="Proteomes" id="UP000401717">
    <property type="component" value="Unassembled WGS sequence"/>
</dbReference>
<feature type="domain" description="DUF6538" evidence="1">
    <location>
        <begin position="8"/>
        <end position="45"/>
    </location>
</feature>
<dbReference type="EMBL" id="BPQI01000022">
    <property type="protein sequence ID" value="GJD55244.1"/>
    <property type="molecule type" value="Genomic_DNA"/>
</dbReference>
<name>A0A564FTY3_9HYPH</name>
<dbReference type="EMBL" id="CABFVH010000004">
    <property type="protein sequence ID" value="VUF11324.1"/>
    <property type="molecule type" value="Genomic_DNA"/>
</dbReference>
<sequence>MALMSYLIRDRNGTYDFRRVIPQALRPFMPAPWTGKGAWTKSLRT</sequence>
<evidence type="ECO:0000313" key="3">
    <source>
        <dbReference type="EMBL" id="VUF11324.1"/>
    </source>
</evidence>
<dbReference type="Pfam" id="PF20172">
    <property type="entry name" value="DUF6538"/>
    <property type="match status" value="1"/>
</dbReference>